<evidence type="ECO:0000313" key="4">
    <source>
        <dbReference type="Proteomes" id="UP000192050"/>
    </source>
</evidence>
<dbReference type="GO" id="GO:0006508">
    <property type="term" value="P:proteolysis"/>
    <property type="evidence" value="ECO:0007669"/>
    <property type="project" value="InterPro"/>
</dbReference>
<evidence type="ECO:0000313" key="3">
    <source>
        <dbReference type="EMBL" id="ARD84932.1"/>
    </source>
</evidence>
<evidence type="ECO:0000256" key="1">
    <source>
        <dbReference type="ARBA" id="ARBA00022801"/>
    </source>
</evidence>
<dbReference type="Proteomes" id="UP000192050">
    <property type="component" value="Chromosome"/>
</dbReference>
<dbReference type="AlphaFoldDB" id="A0A1V0N467"/>
<protein>
    <submittedName>
        <fullName evidence="3">Acylaminoacyl-peptidase</fullName>
    </submittedName>
</protein>
<accession>A0A1V0N467</accession>
<dbReference type="Gene3D" id="3.40.50.1820">
    <property type="entry name" value="alpha/beta hydrolase"/>
    <property type="match status" value="1"/>
</dbReference>
<dbReference type="EMBL" id="CP015363">
    <property type="protein sequence ID" value="ARD84932.1"/>
    <property type="molecule type" value="Genomic_DNA"/>
</dbReference>
<feature type="domain" description="Peptidase S9 prolyl oligopeptidase catalytic" evidence="2">
    <location>
        <begin position="389"/>
        <end position="586"/>
    </location>
</feature>
<dbReference type="PANTHER" id="PTHR42776:SF27">
    <property type="entry name" value="DIPEPTIDYL PEPTIDASE FAMILY MEMBER 6"/>
    <property type="match status" value="1"/>
</dbReference>
<organism evidence="3 4">
    <name type="scientific">Ferroplasma acidiphilum</name>
    <dbReference type="NCBI Taxonomy" id="74969"/>
    <lineage>
        <taxon>Archaea</taxon>
        <taxon>Methanobacteriati</taxon>
        <taxon>Thermoplasmatota</taxon>
        <taxon>Thermoplasmata</taxon>
        <taxon>Thermoplasmatales</taxon>
        <taxon>Ferroplasmaceae</taxon>
        <taxon>Ferroplasma</taxon>
    </lineage>
</organism>
<reference evidence="3 4" key="1">
    <citation type="submission" date="2011-10" db="EMBL/GenBank/DDBJ databases">
        <title>Metabolic and evolutionary patterns in the extreme acidophile Ferroplasma acidiphilum.</title>
        <authorList>
            <person name="Golyshina O.V."/>
            <person name="Kozyavkin S.A."/>
            <person name="Tatusov R.L."/>
            <person name="Slesarev A.I."/>
            <person name="Golyshin P.N."/>
        </authorList>
    </citation>
    <scope>NUCLEOTIDE SEQUENCE [LARGE SCALE GENOMIC DNA]</scope>
    <source>
        <strain evidence="4">Y</strain>
    </source>
</reference>
<dbReference type="RefSeq" id="WP_081142413.1">
    <property type="nucleotide sequence ID" value="NZ_CP015363.1"/>
</dbReference>
<keyword evidence="4" id="KW-1185">Reference proteome</keyword>
<dbReference type="SUPFAM" id="SSF75011">
    <property type="entry name" value="3-carboxy-cis,cis-mucoante lactonizing enzyme"/>
    <property type="match status" value="1"/>
</dbReference>
<dbReference type="PANTHER" id="PTHR42776">
    <property type="entry name" value="SERINE PEPTIDASE S9 FAMILY MEMBER"/>
    <property type="match status" value="1"/>
</dbReference>
<sequence length="587" mass="66696">MEGHRIEDLLRLKNIENVIIDSTGKRIAALAGSTYRDYKKKEFNKYIYILKEDLSTERVIQGTGIKCIDISDTGRLLYADGHGIHITGNGFSDLNIKFDGGIQQAKWMGDKILFTATVKKHSSPEDAYFFEENDPLNEMYLLDLSHGIKKITGNIHIWEFDNDGENIYAVTSSKPMESCWYNSSVSKIYLDGKVEKVYDPDFRELGKITVNGNRAAFLESIMSDRGVISGDIILLENGHAKNITMGSETTYSHIEFHKNSMYALENHMGTFTIRNMESGKAIWKGSGIVYPVFSPAFSTNGNIFVFPYSNEKEIAEIVRVESGKVSRSGINSELQNLKAYPSELVEWKSSDGKDIYGFFRSEGSEKPVIVYIHGGPTSFSYPAFIDRTTMYLGAGFSVFLPNYRGSIGMGRQYAESNRGDMGGMDFEDVITGINYLKKQGKIKTDRIYITGGSYGGYISALAIMKSDIFKASVSLYGISDWISFHGVSNLYNWDRVHMNDDPYNFRKYDGFSAIRMDHDVKTPVLLMHGVEDPYVPIGQYYEFYRFLKEHGKSVRLLVYPREGHGFTEKDHMITQYKETIDFFNRYK</sequence>
<gene>
    <name evidence="3" type="ORF">FAD_1051</name>
</gene>
<evidence type="ECO:0000259" key="2">
    <source>
        <dbReference type="Pfam" id="PF00326"/>
    </source>
</evidence>
<dbReference type="GO" id="GO:0004252">
    <property type="term" value="F:serine-type endopeptidase activity"/>
    <property type="evidence" value="ECO:0007669"/>
    <property type="project" value="TreeGrafter"/>
</dbReference>
<name>A0A1V0N467_9ARCH</name>
<proteinExistence type="predicted"/>
<dbReference type="KEGG" id="fai:FAD_1051"/>
<keyword evidence="1" id="KW-0378">Hydrolase</keyword>
<dbReference type="Pfam" id="PF00326">
    <property type="entry name" value="Peptidase_S9"/>
    <property type="match status" value="1"/>
</dbReference>
<dbReference type="GeneID" id="31676550"/>
<dbReference type="STRING" id="74969.FAD_1051"/>
<dbReference type="InterPro" id="IPR001375">
    <property type="entry name" value="Peptidase_S9_cat"/>
</dbReference>
<dbReference type="OrthoDB" id="25019at2157"/>
<dbReference type="SUPFAM" id="SSF53474">
    <property type="entry name" value="alpha/beta-Hydrolases"/>
    <property type="match status" value="1"/>
</dbReference>
<dbReference type="InterPro" id="IPR029058">
    <property type="entry name" value="AB_hydrolase_fold"/>
</dbReference>